<reference evidence="1 2" key="1">
    <citation type="submission" date="2018-11" db="EMBL/GenBank/DDBJ databases">
        <title>Draft genome of Simplicispira Flexivirga sp. BO-16.</title>
        <authorList>
            <person name="Im W.T."/>
        </authorList>
    </citation>
    <scope>NUCLEOTIDE SEQUENCE [LARGE SCALE GENOMIC DNA]</scope>
    <source>
        <strain evidence="1 2">BO-16</strain>
    </source>
</reference>
<evidence type="ECO:0000313" key="1">
    <source>
        <dbReference type="EMBL" id="RNI25481.1"/>
    </source>
</evidence>
<keyword evidence="2" id="KW-1185">Reference proteome</keyword>
<name>A0A3M9MIX0_9MICO</name>
<gene>
    <name evidence="1" type="ORF">EFY87_02380</name>
</gene>
<evidence type="ECO:0008006" key="3">
    <source>
        <dbReference type="Google" id="ProtNLM"/>
    </source>
</evidence>
<accession>A0A3M9MIX0</accession>
<comment type="caution">
    <text evidence="1">The sequence shown here is derived from an EMBL/GenBank/DDBJ whole genome shotgun (WGS) entry which is preliminary data.</text>
</comment>
<dbReference type="Proteomes" id="UP000271678">
    <property type="component" value="Unassembled WGS sequence"/>
</dbReference>
<dbReference type="AlphaFoldDB" id="A0A3M9MIX0"/>
<dbReference type="EMBL" id="RJJQ01000001">
    <property type="protein sequence ID" value="RNI25481.1"/>
    <property type="molecule type" value="Genomic_DNA"/>
</dbReference>
<proteinExistence type="predicted"/>
<dbReference type="OrthoDB" id="4166358at2"/>
<protein>
    <recommendedName>
        <fullName evidence="3">HutD family protein</fullName>
    </recommendedName>
</protein>
<evidence type="ECO:0000313" key="2">
    <source>
        <dbReference type="Proteomes" id="UP000271678"/>
    </source>
</evidence>
<sequence>MRLLLRQAVHRAVVDGIEIAASPDTPDREPWLWQVRVLDRILDGEPVPADRSRDRIGLPCRGSSAVLDVLAHGKSITTTTELLTVHEPMKVTRDTEEIAVLIVGRQSVLVEGRHRLHELDALVLEGDDPISFEIAPGEDETHEVPVGLVRLRSTTTKPISWVP</sequence>
<organism evidence="1 2">
    <name type="scientific">Flexivirga caeni</name>
    <dbReference type="NCBI Taxonomy" id="2294115"/>
    <lineage>
        <taxon>Bacteria</taxon>
        <taxon>Bacillati</taxon>
        <taxon>Actinomycetota</taxon>
        <taxon>Actinomycetes</taxon>
        <taxon>Micrococcales</taxon>
        <taxon>Dermacoccaceae</taxon>
        <taxon>Flexivirga</taxon>
    </lineage>
</organism>
<dbReference type="RefSeq" id="WP_123269761.1">
    <property type="nucleotide sequence ID" value="NZ_RJJQ01000001.1"/>
</dbReference>